<evidence type="ECO:0000259" key="1">
    <source>
        <dbReference type="Pfam" id="PF17926"/>
    </source>
</evidence>
<evidence type="ECO:0000313" key="3">
    <source>
        <dbReference type="Proteomes" id="UP001597368"/>
    </source>
</evidence>
<name>A0ABW4SZ38_9ACTN</name>
<evidence type="ECO:0000313" key="2">
    <source>
        <dbReference type="EMBL" id="MFD1934898.1"/>
    </source>
</evidence>
<dbReference type="InterPro" id="IPR041467">
    <property type="entry name" value="Sco4008_C"/>
</dbReference>
<feature type="non-terminal residue" evidence="2">
    <location>
        <position position="179"/>
    </location>
</feature>
<accession>A0ABW4SZ38</accession>
<dbReference type="Pfam" id="PF17926">
    <property type="entry name" value="TetR_C_21"/>
    <property type="match status" value="1"/>
</dbReference>
<dbReference type="RefSeq" id="WP_379575010.1">
    <property type="nucleotide sequence ID" value="NZ_JBHUFV010000037.1"/>
</dbReference>
<protein>
    <recommendedName>
        <fullName evidence="1">HTH-type transcriptional repressor Sco4008 C-terminal domain-containing protein</fullName>
    </recommendedName>
</protein>
<proteinExistence type="predicted"/>
<reference evidence="3" key="1">
    <citation type="journal article" date="2019" name="Int. J. Syst. Evol. Microbiol.">
        <title>The Global Catalogue of Microorganisms (GCM) 10K type strain sequencing project: providing services to taxonomists for standard genome sequencing and annotation.</title>
        <authorList>
            <consortium name="The Broad Institute Genomics Platform"/>
            <consortium name="The Broad Institute Genome Sequencing Center for Infectious Disease"/>
            <person name="Wu L."/>
            <person name="Ma J."/>
        </authorList>
    </citation>
    <scope>NUCLEOTIDE SEQUENCE [LARGE SCALE GENOMIC DNA]</scope>
    <source>
        <strain evidence="3">ICMP 6774ER</strain>
    </source>
</reference>
<gene>
    <name evidence="2" type="ORF">ACFSKW_25830</name>
</gene>
<sequence>MRWKLCLPDPRLRRPPLWLWADADHVGQSEVAEGSAGAGGATGAACSIGALHAGRAVGGAHHAFRWGGVNFGCRPLFPIDVDVREIPRPGASLRQLGRLERETSLADLDGPCRASLRHKIEQPREAQQDGYLDPARDPPVDVLALVTQIAHCWGRGAGAVAGRGIKHEPAVEVAVPDGA</sequence>
<feature type="domain" description="HTH-type transcriptional repressor Sco4008 C-terminal" evidence="1">
    <location>
        <begin position="98"/>
        <end position="158"/>
    </location>
</feature>
<dbReference type="EMBL" id="JBHUFV010000037">
    <property type="protein sequence ID" value="MFD1934898.1"/>
    <property type="molecule type" value="Genomic_DNA"/>
</dbReference>
<dbReference type="Proteomes" id="UP001597368">
    <property type="component" value="Unassembled WGS sequence"/>
</dbReference>
<organism evidence="2 3">
    <name type="scientific">Nonomuraea mangrovi</name>
    <dbReference type="NCBI Taxonomy" id="2316207"/>
    <lineage>
        <taxon>Bacteria</taxon>
        <taxon>Bacillati</taxon>
        <taxon>Actinomycetota</taxon>
        <taxon>Actinomycetes</taxon>
        <taxon>Streptosporangiales</taxon>
        <taxon>Streptosporangiaceae</taxon>
        <taxon>Nonomuraea</taxon>
    </lineage>
</organism>
<comment type="caution">
    <text evidence="2">The sequence shown here is derived from an EMBL/GenBank/DDBJ whole genome shotgun (WGS) entry which is preliminary data.</text>
</comment>
<keyword evidence="3" id="KW-1185">Reference proteome</keyword>
<dbReference type="Gene3D" id="1.10.357.10">
    <property type="entry name" value="Tetracycline Repressor, domain 2"/>
    <property type="match status" value="1"/>
</dbReference>